<dbReference type="RefSeq" id="WP_144305313.1">
    <property type="nucleotide sequence ID" value="NZ_CP039543.1"/>
</dbReference>
<dbReference type="GO" id="GO:0006355">
    <property type="term" value="P:regulation of DNA-templated transcription"/>
    <property type="evidence" value="ECO:0007669"/>
    <property type="project" value="InterPro"/>
</dbReference>
<dbReference type="InterPro" id="IPR002078">
    <property type="entry name" value="Sigma_54_int"/>
</dbReference>
<dbReference type="Gene3D" id="1.10.8.60">
    <property type="match status" value="1"/>
</dbReference>
<dbReference type="AlphaFoldDB" id="A0A6P1ZGY1"/>
<dbReference type="SUPFAM" id="SSF52540">
    <property type="entry name" value="P-loop containing nucleoside triphosphate hydrolases"/>
    <property type="match status" value="1"/>
</dbReference>
<dbReference type="SMART" id="SM00448">
    <property type="entry name" value="REC"/>
    <property type="match status" value="1"/>
</dbReference>
<evidence type="ECO:0000313" key="12">
    <source>
        <dbReference type="Proteomes" id="UP000503251"/>
    </source>
</evidence>
<dbReference type="PANTHER" id="PTHR32071:SF113">
    <property type="entry name" value="ALGINATE BIOSYNTHESIS TRANSCRIPTIONAL REGULATORY PROTEIN ALGB"/>
    <property type="match status" value="1"/>
</dbReference>
<gene>
    <name evidence="10" type="ORF">DQK91_10480</name>
    <name evidence="9" type="ORF">E8L03_10950</name>
</gene>
<dbReference type="OrthoDB" id="9763792at2"/>
<dbReference type="Pfam" id="PF00158">
    <property type="entry name" value="Sigma54_activat"/>
    <property type="match status" value="1"/>
</dbReference>
<evidence type="ECO:0000256" key="1">
    <source>
        <dbReference type="ARBA" id="ARBA00022741"/>
    </source>
</evidence>
<dbReference type="Pfam" id="PF25601">
    <property type="entry name" value="AAA_lid_14"/>
    <property type="match status" value="1"/>
</dbReference>
<proteinExistence type="predicted"/>
<evidence type="ECO:0000259" key="7">
    <source>
        <dbReference type="PROSITE" id="PS50045"/>
    </source>
</evidence>
<dbReference type="InterPro" id="IPR058031">
    <property type="entry name" value="AAA_lid_NorR"/>
</dbReference>
<organism evidence="10 11">
    <name type="scientific">Oceanidesulfovibrio marinus</name>
    <dbReference type="NCBI Taxonomy" id="370038"/>
    <lineage>
        <taxon>Bacteria</taxon>
        <taxon>Pseudomonadati</taxon>
        <taxon>Thermodesulfobacteriota</taxon>
        <taxon>Desulfovibrionia</taxon>
        <taxon>Desulfovibrionales</taxon>
        <taxon>Desulfovibrionaceae</taxon>
        <taxon>Oceanidesulfovibrio</taxon>
    </lineage>
</organism>
<dbReference type="InterPro" id="IPR027417">
    <property type="entry name" value="P-loop_NTPase"/>
</dbReference>
<dbReference type="InterPro" id="IPR025944">
    <property type="entry name" value="Sigma_54_int_dom_CS"/>
</dbReference>
<evidence type="ECO:0000313" key="10">
    <source>
        <dbReference type="EMBL" id="TVM33648.1"/>
    </source>
</evidence>
<reference evidence="10 11" key="1">
    <citation type="submission" date="2018-06" db="EMBL/GenBank/DDBJ databases">
        <title>Complete genome of Desulfovibrio marinus P48SEP.</title>
        <authorList>
            <person name="Crispim J.S."/>
            <person name="Vidigal P.M.P."/>
            <person name="Silva L.C.F."/>
            <person name="Araujo L.C."/>
            <person name="Laguardia C.N."/>
            <person name="Dias R.S."/>
            <person name="Sousa M.P."/>
            <person name="Paula S.O."/>
            <person name="Silva C."/>
        </authorList>
    </citation>
    <scope>NUCLEOTIDE SEQUENCE [LARGE SCALE GENOMIC DNA]</scope>
    <source>
        <strain evidence="10 11">P48SEP</strain>
    </source>
</reference>
<dbReference type="GO" id="GO:0005524">
    <property type="term" value="F:ATP binding"/>
    <property type="evidence" value="ECO:0007669"/>
    <property type="project" value="UniProtKB-KW"/>
</dbReference>
<keyword evidence="1" id="KW-0547">Nucleotide-binding</keyword>
<dbReference type="PROSITE" id="PS50045">
    <property type="entry name" value="SIGMA54_INTERACT_4"/>
    <property type="match status" value="1"/>
</dbReference>
<dbReference type="PROSITE" id="PS00688">
    <property type="entry name" value="SIGMA54_INTERACT_3"/>
    <property type="match status" value="1"/>
</dbReference>
<dbReference type="GO" id="GO:0000160">
    <property type="term" value="P:phosphorelay signal transduction system"/>
    <property type="evidence" value="ECO:0007669"/>
    <property type="project" value="InterPro"/>
</dbReference>
<feature type="domain" description="Sigma-54 factor interaction" evidence="7">
    <location>
        <begin position="137"/>
        <end position="366"/>
    </location>
</feature>
<feature type="region of interest" description="Disordered" evidence="6">
    <location>
        <begin position="394"/>
        <end position="427"/>
    </location>
</feature>
<evidence type="ECO:0000256" key="3">
    <source>
        <dbReference type="ARBA" id="ARBA00023015"/>
    </source>
</evidence>
<dbReference type="FunFam" id="3.40.50.300:FF:000006">
    <property type="entry name" value="DNA-binding transcriptional regulator NtrC"/>
    <property type="match status" value="1"/>
</dbReference>
<dbReference type="Gene3D" id="3.40.50.300">
    <property type="entry name" value="P-loop containing nucleotide triphosphate hydrolases"/>
    <property type="match status" value="1"/>
</dbReference>
<dbReference type="Gene3D" id="1.10.10.60">
    <property type="entry name" value="Homeodomain-like"/>
    <property type="match status" value="1"/>
</dbReference>
<evidence type="ECO:0000256" key="2">
    <source>
        <dbReference type="ARBA" id="ARBA00022840"/>
    </source>
</evidence>
<sequence>MPRILIVDDDPEIRETMASLIRRQKMEYDAVSDVADTRRQIQDETYDVVLLDVRLPDGNGLDLLPEIKQLPNAPEVVILTGRGDPDGAELAIQGGVWDYLVKPCSIKQISLSLNRALKYHSQKEKGGDLKALDLSGVVGQGAAIRACFDTVAQAASTDSSLLITGETGAGKELFARTVHANSRRADKPFVVVDCASLTDTLVESTLFGHKKGSFTGAVADRTGLVELADTGVLFLDEVGELPLTIQKALLRVLQERRFRPVGATREVTSDFRLISATNRDLEAMVHAGEFRNDLFYRLKTIPLHIPPLRERKEDIKPLAMHFVNRLCERYGTPLKGVGADFFDVLNAYAWPGNVRELANILEQAFVTADRDKTLYAMHLPPALRIAVTKAQIMTSRTGEEQAPEPEVAASSPVPTTAPAAAPLPDGPLPSFKDFKAEAEAAYLDRLAEETDGDVPLMLDRSGLSRSHLYALLKKYSISV</sequence>
<dbReference type="PROSITE" id="PS50110">
    <property type="entry name" value="RESPONSE_REGULATORY"/>
    <property type="match status" value="1"/>
</dbReference>
<dbReference type="PROSITE" id="PS00675">
    <property type="entry name" value="SIGMA54_INTERACT_1"/>
    <property type="match status" value="1"/>
</dbReference>
<dbReference type="InterPro" id="IPR011006">
    <property type="entry name" value="CheY-like_superfamily"/>
</dbReference>
<feature type="compositionally biased region" description="Low complexity" evidence="6">
    <location>
        <begin position="407"/>
        <end position="423"/>
    </location>
</feature>
<accession>A0A6P1ZGY1</accession>
<dbReference type="SUPFAM" id="SSF52172">
    <property type="entry name" value="CheY-like"/>
    <property type="match status" value="1"/>
</dbReference>
<keyword evidence="2" id="KW-0067">ATP-binding</keyword>
<dbReference type="PANTHER" id="PTHR32071">
    <property type="entry name" value="TRANSCRIPTIONAL REGULATORY PROTEIN"/>
    <property type="match status" value="1"/>
</dbReference>
<feature type="domain" description="Response regulatory" evidence="8">
    <location>
        <begin position="3"/>
        <end position="117"/>
    </location>
</feature>
<dbReference type="InterPro" id="IPR001789">
    <property type="entry name" value="Sig_transdc_resp-reg_receiver"/>
</dbReference>
<dbReference type="InterPro" id="IPR025662">
    <property type="entry name" value="Sigma_54_int_dom_ATP-bd_1"/>
</dbReference>
<feature type="modified residue" description="4-aspartylphosphate" evidence="5">
    <location>
        <position position="52"/>
    </location>
</feature>
<dbReference type="SMART" id="SM00382">
    <property type="entry name" value="AAA"/>
    <property type="match status" value="1"/>
</dbReference>
<dbReference type="Proteomes" id="UP000503251">
    <property type="component" value="Chromosome"/>
</dbReference>
<keyword evidence="3" id="KW-0805">Transcription regulation</keyword>
<protein>
    <submittedName>
        <fullName evidence="10">Sigma-54-dependent Fis family transcriptional regulator</fullName>
    </submittedName>
</protein>
<dbReference type="Proteomes" id="UP000434052">
    <property type="component" value="Unassembled WGS sequence"/>
</dbReference>
<dbReference type="InterPro" id="IPR003593">
    <property type="entry name" value="AAA+_ATPase"/>
</dbReference>
<dbReference type="CDD" id="cd00156">
    <property type="entry name" value="REC"/>
    <property type="match status" value="1"/>
</dbReference>
<dbReference type="EMBL" id="CP039543">
    <property type="protein sequence ID" value="QJT09426.1"/>
    <property type="molecule type" value="Genomic_DNA"/>
</dbReference>
<keyword evidence="5" id="KW-0597">Phosphoprotein</keyword>
<evidence type="ECO:0000313" key="11">
    <source>
        <dbReference type="Proteomes" id="UP000434052"/>
    </source>
</evidence>
<evidence type="ECO:0000313" key="9">
    <source>
        <dbReference type="EMBL" id="QJT09426.1"/>
    </source>
</evidence>
<evidence type="ECO:0000259" key="8">
    <source>
        <dbReference type="PROSITE" id="PS50110"/>
    </source>
</evidence>
<dbReference type="Gene3D" id="3.40.50.2300">
    <property type="match status" value="1"/>
</dbReference>
<dbReference type="CDD" id="cd00009">
    <property type="entry name" value="AAA"/>
    <property type="match status" value="1"/>
</dbReference>
<keyword evidence="12" id="KW-1185">Reference proteome</keyword>
<evidence type="ECO:0000256" key="4">
    <source>
        <dbReference type="ARBA" id="ARBA00023163"/>
    </source>
</evidence>
<evidence type="ECO:0000256" key="5">
    <source>
        <dbReference type="PROSITE-ProRule" id="PRU00169"/>
    </source>
</evidence>
<dbReference type="EMBL" id="QMIF01000006">
    <property type="protein sequence ID" value="TVM33648.1"/>
    <property type="molecule type" value="Genomic_DNA"/>
</dbReference>
<reference evidence="9 12" key="2">
    <citation type="submission" date="2019-04" db="EMBL/GenBank/DDBJ databases">
        <title>Isolation and culture of sulfate reducing bacteria from the cold seep of the South China Sea.</title>
        <authorList>
            <person name="Sun C."/>
            <person name="Liu R."/>
        </authorList>
    </citation>
    <scope>NUCLEOTIDE SEQUENCE [LARGE SCALE GENOMIC DNA]</scope>
    <source>
        <strain evidence="9 12">CS1</strain>
    </source>
</reference>
<dbReference type="Pfam" id="PF00072">
    <property type="entry name" value="Response_reg"/>
    <property type="match status" value="1"/>
</dbReference>
<name>A0A6P1ZGY1_9BACT</name>
<keyword evidence="4" id="KW-0804">Transcription</keyword>
<evidence type="ECO:0000256" key="6">
    <source>
        <dbReference type="SAM" id="MobiDB-lite"/>
    </source>
</evidence>